<organism evidence="1 2">
    <name type="scientific">Dendrosporobacter quercicolus</name>
    <dbReference type="NCBI Taxonomy" id="146817"/>
    <lineage>
        <taxon>Bacteria</taxon>
        <taxon>Bacillati</taxon>
        <taxon>Bacillota</taxon>
        <taxon>Negativicutes</taxon>
        <taxon>Selenomonadales</taxon>
        <taxon>Sporomusaceae</taxon>
        <taxon>Dendrosporobacter</taxon>
    </lineage>
</organism>
<name>A0A1G9W120_9FIRM</name>
<dbReference type="OrthoDB" id="2625223at2"/>
<gene>
    <name evidence="1" type="ORF">SAMN04488502_10793</name>
</gene>
<sequence>METPRCSICKKFYKTDDDNGSGLCLTCRPVNSQPLLKQELIQPGRFGITNAQLIPAMKQAIYNNLPEDLRQLKSAYFYIFERSIKYLKKDERNYIQMHLSK</sequence>
<accession>A0A1G9W120</accession>
<proteinExistence type="predicted"/>
<evidence type="ECO:0000313" key="1">
    <source>
        <dbReference type="EMBL" id="SDM78219.1"/>
    </source>
</evidence>
<reference evidence="1 2" key="1">
    <citation type="submission" date="2016-10" db="EMBL/GenBank/DDBJ databases">
        <authorList>
            <person name="de Groot N.N."/>
        </authorList>
    </citation>
    <scope>NUCLEOTIDE SEQUENCE [LARGE SCALE GENOMIC DNA]</scope>
    <source>
        <strain evidence="1 2">DSM 1736</strain>
    </source>
</reference>
<dbReference type="Proteomes" id="UP000214880">
    <property type="component" value="Unassembled WGS sequence"/>
</dbReference>
<evidence type="ECO:0000313" key="2">
    <source>
        <dbReference type="Proteomes" id="UP000214880"/>
    </source>
</evidence>
<dbReference type="RefSeq" id="WP_092074126.1">
    <property type="nucleotide sequence ID" value="NZ_FNHB01000007.1"/>
</dbReference>
<dbReference type="STRING" id="146817.SAMN04488502_10793"/>
<keyword evidence="2" id="KW-1185">Reference proteome</keyword>
<dbReference type="AlphaFoldDB" id="A0A1G9W120"/>
<dbReference type="EMBL" id="FNHB01000007">
    <property type="protein sequence ID" value="SDM78219.1"/>
    <property type="molecule type" value="Genomic_DNA"/>
</dbReference>
<protein>
    <submittedName>
        <fullName evidence="1">Uncharacterized protein</fullName>
    </submittedName>
</protein>